<reference evidence="1" key="1">
    <citation type="journal article" date="2021" name="Environ. Microbiol.">
        <title>Gene family expansions and transcriptome signatures uncover fungal adaptations to wood decay.</title>
        <authorList>
            <person name="Hage H."/>
            <person name="Miyauchi S."/>
            <person name="Viragh M."/>
            <person name="Drula E."/>
            <person name="Min B."/>
            <person name="Chaduli D."/>
            <person name="Navarro D."/>
            <person name="Favel A."/>
            <person name="Norest M."/>
            <person name="Lesage-Meessen L."/>
            <person name="Balint B."/>
            <person name="Merenyi Z."/>
            <person name="de Eugenio L."/>
            <person name="Morin E."/>
            <person name="Martinez A.T."/>
            <person name="Baldrian P."/>
            <person name="Stursova M."/>
            <person name="Martinez M.J."/>
            <person name="Novotny C."/>
            <person name="Magnuson J.K."/>
            <person name="Spatafora J.W."/>
            <person name="Maurice S."/>
            <person name="Pangilinan J."/>
            <person name="Andreopoulos W."/>
            <person name="LaButti K."/>
            <person name="Hundley H."/>
            <person name="Na H."/>
            <person name="Kuo A."/>
            <person name="Barry K."/>
            <person name="Lipzen A."/>
            <person name="Henrissat B."/>
            <person name="Riley R."/>
            <person name="Ahrendt S."/>
            <person name="Nagy L.G."/>
            <person name="Grigoriev I.V."/>
            <person name="Martin F."/>
            <person name="Rosso M.N."/>
        </authorList>
    </citation>
    <scope>NUCLEOTIDE SEQUENCE</scope>
    <source>
        <strain evidence="1">CBS 384.51</strain>
    </source>
</reference>
<proteinExistence type="predicted"/>
<dbReference type="Proteomes" id="UP001055072">
    <property type="component" value="Unassembled WGS sequence"/>
</dbReference>
<gene>
    <name evidence="1" type="ORF">BDY19DRAFT_219003</name>
</gene>
<name>A0ACB8U137_9APHY</name>
<protein>
    <submittedName>
        <fullName evidence="1">Uncharacterized protein</fullName>
    </submittedName>
</protein>
<sequence length="342" mass="37674">MDGNIEELVLSGKLFNPPSRSSSPVRSRSPSPVPAQWPQDDDDFDYDSDAERRKAFEEKLSAQQRESESIGMGPGRTGVKGVIRDRNEAAHAARAKKAQEINALNKAMEKASLGGKTWGEEEKERQAEKEAREGGSSRRVPLSKGRFGFLREVGERGYVEAVEGEERSVWVVVHIYDPSLDRCATLDDTLGKLARLYPQVKFLRARAGAIGFASTKNKSQGSSSLLSPPFSLRRTPSRKILVPGGYPKDSDDEDSGDDDSEKGSDDGWEDDAVDTDVLPTLLVYRAGELVHSWVRVDWEATTGIEELLRKHHILSEGTTNDGLGFLSDDDDDLIFTGSDDGF</sequence>
<evidence type="ECO:0000313" key="1">
    <source>
        <dbReference type="EMBL" id="KAI0087715.1"/>
    </source>
</evidence>
<organism evidence="1 2">
    <name type="scientific">Irpex rosettiformis</name>
    <dbReference type="NCBI Taxonomy" id="378272"/>
    <lineage>
        <taxon>Eukaryota</taxon>
        <taxon>Fungi</taxon>
        <taxon>Dikarya</taxon>
        <taxon>Basidiomycota</taxon>
        <taxon>Agaricomycotina</taxon>
        <taxon>Agaricomycetes</taxon>
        <taxon>Polyporales</taxon>
        <taxon>Irpicaceae</taxon>
        <taxon>Irpex</taxon>
    </lineage>
</organism>
<keyword evidence="2" id="KW-1185">Reference proteome</keyword>
<comment type="caution">
    <text evidence="1">The sequence shown here is derived from an EMBL/GenBank/DDBJ whole genome shotgun (WGS) entry which is preliminary data.</text>
</comment>
<dbReference type="EMBL" id="MU274916">
    <property type="protein sequence ID" value="KAI0087715.1"/>
    <property type="molecule type" value="Genomic_DNA"/>
</dbReference>
<accession>A0ACB8U137</accession>
<evidence type="ECO:0000313" key="2">
    <source>
        <dbReference type="Proteomes" id="UP001055072"/>
    </source>
</evidence>